<dbReference type="Proteomes" id="UP000472272">
    <property type="component" value="Chromosome 2"/>
</dbReference>
<evidence type="ECO:0000256" key="1">
    <source>
        <dbReference type="ARBA" id="ARBA00023242"/>
    </source>
</evidence>
<dbReference type="InterPro" id="IPR003309">
    <property type="entry name" value="SCAN_dom"/>
</dbReference>
<evidence type="ECO:0000313" key="4">
    <source>
        <dbReference type="Ensembl" id="ENSPMRP00000001729.1"/>
    </source>
</evidence>
<dbReference type="Gene3D" id="1.10.4020.10">
    <property type="entry name" value="DNA breaking-rejoining enzymes"/>
    <property type="match status" value="1"/>
</dbReference>
<reference evidence="4" key="2">
    <citation type="submission" date="2025-08" db="UniProtKB">
        <authorList>
            <consortium name="Ensembl"/>
        </authorList>
    </citation>
    <scope>IDENTIFICATION</scope>
</reference>
<dbReference type="InterPro" id="IPR038269">
    <property type="entry name" value="SCAN_sf"/>
</dbReference>
<feature type="domain" description="SCAN box" evidence="3">
    <location>
        <begin position="52"/>
        <end position="129"/>
    </location>
</feature>
<organism evidence="4 5">
    <name type="scientific">Podarcis muralis</name>
    <name type="common">Wall lizard</name>
    <name type="synonym">Lacerta muralis</name>
    <dbReference type="NCBI Taxonomy" id="64176"/>
    <lineage>
        <taxon>Eukaryota</taxon>
        <taxon>Metazoa</taxon>
        <taxon>Chordata</taxon>
        <taxon>Craniata</taxon>
        <taxon>Vertebrata</taxon>
        <taxon>Euteleostomi</taxon>
        <taxon>Lepidosauria</taxon>
        <taxon>Squamata</taxon>
        <taxon>Bifurcata</taxon>
        <taxon>Unidentata</taxon>
        <taxon>Episquamata</taxon>
        <taxon>Laterata</taxon>
        <taxon>Lacertibaenia</taxon>
        <taxon>Lacertidae</taxon>
        <taxon>Podarcis</taxon>
    </lineage>
</organism>
<dbReference type="CDD" id="cd07936">
    <property type="entry name" value="SCAN"/>
    <property type="match status" value="1"/>
</dbReference>
<feature type="region of interest" description="Disordered" evidence="2">
    <location>
        <begin position="1"/>
        <end position="28"/>
    </location>
</feature>
<dbReference type="SMART" id="SM00431">
    <property type="entry name" value="SCAN"/>
    <property type="match status" value="1"/>
</dbReference>
<keyword evidence="1" id="KW-0539">Nucleus</keyword>
<dbReference type="GeneTree" id="ENSGT00940000154715"/>
<evidence type="ECO:0000313" key="5">
    <source>
        <dbReference type="Proteomes" id="UP000472272"/>
    </source>
</evidence>
<reference evidence="4" key="3">
    <citation type="submission" date="2025-09" db="UniProtKB">
        <authorList>
            <consortium name="Ensembl"/>
        </authorList>
    </citation>
    <scope>IDENTIFICATION</scope>
</reference>
<feature type="compositionally biased region" description="Acidic residues" evidence="2">
    <location>
        <begin position="1"/>
        <end position="10"/>
    </location>
</feature>
<dbReference type="AlphaFoldDB" id="A0A670HPH1"/>
<keyword evidence="5" id="KW-1185">Reference proteome</keyword>
<proteinExistence type="predicted"/>
<dbReference type="PANTHER" id="PTHR45935">
    <property type="entry name" value="PROTEIN ZBED8-RELATED"/>
    <property type="match status" value="1"/>
</dbReference>
<dbReference type="PANTHER" id="PTHR45935:SF15">
    <property type="entry name" value="SCAN BOX DOMAIN-CONTAINING PROTEIN"/>
    <property type="match status" value="1"/>
</dbReference>
<protein>
    <recommendedName>
        <fullName evidence="3">SCAN box domain-containing protein</fullName>
    </recommendedName>
</protein>
<dbReference type="SUPFAM" id="SSF47353">
    <property type="entry name" value="Retrovirus capsid dimerization domain-like"/>
    <property type="match status" value="1"/>
</dbReference>
<dbReference type="Ensembl" id="ENSPMRT00000001838.1">
    <property type="protein sequence ID" value="ENSPMRP00000001729.1"/>
    <property type="gene ID" value="ENSPMRG00000001275.1"/>
</dbReference>
<dbReference type="PROSITE" id="PS50804">
    <property type="entry name" value="SCAN_BOX"/>
    <property type="match status" value="1"/>
</dbReference>
<reference evidence="4 5" key="1">
    <citation type="journal article" date="2019" name="Proc. Natl. Acad. Sci. U.S.A.">
        <title>Regulatory changes in pterin and carotenoid genes underlie balanced color polymorphisms in the wall lizard.</title>
        <authorList>
            <person name="Andrade P."/>
            <person name="Pinho C."/>
            <person name="Perez I de Lanuza G."/>
            <person name="Afonso S."/>
            <person name="Brejcha J."/>
            <person name="Rubin C.J."/>
            <person name="Wallerman O."/>
            <person name="Pereira P."/>
            <person name="Sabatino S.J."/>
            <person name="Bellati A."/>
            <person name="Pellitteri-Rosa D."/>
            <person name="Bosakova Z."/>
            <person name="Bunikis I."/>
            <person name="Carretero M.A."/>
            <person name="Feiner N."/>
            <person name="Marsik P."/>
            <person name="Pauperio F."/>
            <person name="Salvi D."/>
            <person name="Soler L."/>
            <person name="While G.M."/>
            <person name="Uller T."/>
            <person name="Font E."/>
            <person name="Andersson L."/>
            <person name="Carneiro M."/>
        </authorList>
    </citation>
    <scope>NUCLEOTIDE SEQUENCE</scope>
</reference>
<accession>A0A670HPH1</accession>
<evidence type="ECO:0000256" key="2">
    <source>
        <dbReference type="SAM" id="MobiDB-lite"/>
    </source>
</evidence>
<dbReference type="OMA" id="RENIHGS"/>
<name>A0A670HPH1_PODMU</name>
<evidence type="ECO:0000259" key="3">
    <source>
        <dbReference type="PROSITE" id="PS50804"/>
    </source>
</evidence>
<sequence>PYAEPMEEQDSAALEEGRQPGSIMTGSTGEIWVGSRHKTLRENIHGSDVHCQQFRHFQYQEANGPREVCSRLHHLCRQWLKPGRHTKTQILDLVILEQFLAVLPPEMENWVRECGAETSSQAVALAEGFLLSQAEVKKQTELQVRVLSGSGKVNLVSSRGCGTKTPIIPESVSHQAEASG</sequence>
<dbReference type="FunFam" id="1.10.4020.10:FF:000005">
    <property type="entry name" value="Uncharacterized protein"/>
    <property type="match status" value="1"/>
</dbReference>
<dbReference type="Pfam" id="PF02023">
    <property type="entry name" value="SCAN"/>
    <property type="match status" value="1"/>
</dbReference>
<dbReference type="InterPro" id="IPR050916">
    <property type="entry name" value="SCAN-C2H2_zinc_finger"/>
</dbReference>